<evidence type="ECO:0000313" key="2">
    <source>
        <dbReference type="EMBL" id="CAA6805810.1"/>
    </source>
</evidence>
<evidence type="ECO:0000256" key="1">
    <source>
        <dbReference type="SAM" id="Phobius"/>
    </source>
</evidence>
<accession>A0A6S6STA3</accession>
<dbReference type="EMBL" id="CACVAX010000013">
    <property type="protein sequence ID" value="CAA6805810.1"/>
    <property type="molecule type" value="Genomic_DNA"/>
</dbReference>
<protein>
    <recommendedName>
        <fullName evidence="3">DUF4006 domain-containing protein</fullName>
    </recommendedName>
</protein>
<evidence type="ECO:0008006" key="3">
    <source>
        <dbReference type="Google" id="ProtNLM"/>
    </source>
</evidence>
<dbReference type="Pfam" id="PF13179">
    <property type="entry name" value="DUF4006"/>
    <property type="match status" value="1"/>
</dbReference>
<gene>
    <name evidence="2" type="ORF">HELGO_WM3119</name>
</gene>
<sequence length="81" mass="9083">MAENTKRSIWSIHGLPGMLVSVVLLIVVLVLLQLAVVVTYRYGAVAPYDEGPIRDINNVKMIADLEQQRQFAFQAPKSEKE</sequence>
<keyword evidence="1" id="KW-0812">Transmembrane</keyword>
<keyword evidence="1" id="KW-0472">Membrane</keyword>
<name>A0A6S6STA3_9BACT</name>
<dbReference type="InterPro" id="IPR025065">
    <property type="entry name" value="DUF4006"/>
</dbReference>
<organism evidence="2">
    <name type="scientific">uncultured Sulfurovum sp</name>
    <dbReference type="NCBI Taxonomy" id="269237"/>
    <lineage>
        <taxon>Bacteria</taxon>
        <taxon>Pseudomonadati</taxon>
        <taxon>Campylobacterota</taxon>
        <taxon>Epsilonproteobacteria</taxon>
        <taxon>Campylobacterales</taxon>
        <taxon>Sulfurovaceae</taxon>
        <taxon>Sulfurovum</taxon>
        <taxon>environmental samples</taxon>
    </lineage>
</organism>
<keyword evidence="1" id="KW-1133">Transmembrane helix</keyword>
<dbReference type="AlphaFoldDB" id="A0A6S6STA3"/>
<proteinExistence type="predicted"/>
<reference evidence="2" key="1">
    <citation type="submission" date="2020-01" db="EMBL/GenBank/DDBJ databases">
        <authorList>
            <person name="Meier V. D."/>
            <person name="Meier V D."/>
        </authorList>
    </citation>
    <scope>NUCLEOTIDE SEQUENCE</scope>
    <source>
        <strain evidence="2">HLG_WM_MAG_04</strain>
    </source>
</reference>
<feature type="transmembrane region" description="Helical" evidence="1">
    <location>
        <begin position="12"/>
        <end position="40"/>
    </location>
</feature>